<feature type="domain" description="HTH araC/xylS-type" evidence="4">
    <location>
        <begin position="193"/>
        <end position="291"/>
    </location>
</feature>
<keyword evidence="1" id="KW-0805">Transcription regulation</keyword>
<dbReference type="SUPFAM" id="SSF46689">
    <property type="entry name" value="Homeodomain-like"/>
    <property type="match status" value="2"/>
</dbReference>
<gene>
    <name evidence="5" type="ORF">GCM10023143_14770</name>
</gene>
<dbReference type="PANTHER" id="PTHR43280:SF30">
    <property type="entry name" value="MMSAB OPERON REGULATORY PROTEIN"/>
    <property type="match status" value="1"/>
</dbReference>
<evidence type="ECO:0000256" key="3">
    <source>
        <dbReference type="ARBA" id="ARBA00023163"/>
    </source>
</evidence>
<proteinExistence type="predicted"/>
<dbReference type="InterPro" id="IPR018062">
    <property type="entry name" value="HTH_AraC-typ_CS"/>
</dbReference>
<dbReference type="InterPro" id="IPR003313">
    <property type="entry name" value="AraC-bd"/>
</dbReference>
<evidence type="ECO:0000256" key="2">
    <source>
        <dbReference type="ARBA" id="ARBA00023125"/>
    </source>
</evidence>
<dbReference type="PROSITE" id="PS01124">
    <property type="entry name" value="HTH_ARAC_FAMILY_2"/>
    <property type="match status" value="1"/>
</dbReference>
<dbReference type="PRINTS" id="PR00032">
    <property type="entry name" value="HTHARAC"/>
</dbReference>
<reference evidence="6" key="1">
    <citation type="journal article" date="2019" name="Int. J. Syst. Evol. Microbiol.">
        <title>The Global Catalogue of Microorganisms (GCM) 10K type strain sequencing project: providing services to taxonomists for standard genome sequencing and annotation.</title>
        <authorList>
            <consortium name="The Broad Institute Genomics Platform"/>
            <consortium name="The Broad Institute Genome Sequencing Center for Infectious Disease"/>
            <person name="Wu L."/>
            <person name="Ma J."/>
        </authorList>
    </citation>
    <scope>NUCLEOTIDE SEQUENCE [LARGE SCALE GENOMIC DNA]</scope>
    <source>
        <strain evidence="6">JCM 17664</strain>
    </source>
</reference>
<dbReference type="InterPro" id="IPR020449">
    <property type="entry name" value="Tscrpt_reg_AraC-type_HTH"/>
</dbReference>
<dbReference type="CDD" id="cd06986">
    <property type="entry name" value="cupin_MmsR-like_N"/>
    <property type="match status" value="1"/>
</dbReference>
<evidence type="ECO:0000259" key="4">
    <source>
        <dbReference type="PROSITE" id="PS01124"/>
    </source>
</evidence>
<evidence type="ECO:0000313" key="5">
    <source>
        <dbReference type="EMBL" id="GAA4307824.1"/>
    </source>
</evidence>
<accession>A0ABP8FNV3</accession>
<dbReference type="Proteomes" id="UP001501207">
    <property type="component" value="Unassembled WGS sequence"/>
</dbReference>
<evidence type="ECO:0000313" key="6">
    <source>
        <dbReference type="Proteomes" id="UP001501207"/>
    </source>
</evidence>
<dbReference type="EMBL" id="BAABFN010000002">
    <property type="protein sequence ID" value="GAA4307824.1"/>
    <property type="molecule type" value="Genomic_DNA"/>
</dbReference>
<sequence length="304" mass="35838">MNVKKKEGFDGQEAIVLPRTVIRQCEEHALIRELFITDIGYYPRAEYHYRERKHGVDQHILIYCVDGKGGAVIDDVPYTIHPFEYMLLPARCAHSYWADERSPWTIYWLHFNGHTGNQLSELLARRMQKGQNYLKFNEDLIRLFHSIYRHLQMGYSMDNLIFSSLSLHYFLSSFIFPEKFSLPREHEKKDLSDRAILFLRDNIDQVLSLQDIADAVNLSTSHFSSLFRKKTGFSPIEYFNHLKMQKACQLLQFSQLRISEIALSVGIEDQYYFSRLFRSLMGLSPREYRNKKEMRHTFPDSGGS</sequence>
<dbReference type="Pfam" id="PF02311">
    <property type="entry name" value="AraC_binding"/>
    <property type="match status" value="1"/>
</dbReference>
<dbReference type="InterPro" id="IPR009057">
    <property type="entry name" value="Homeodomain-like_sf"/>
</dbReference>
<dbReference type="SMART" id="SM00342">
    <property type="entry name" value="HTH_ARAC"/>
    <property type="match status" value="1"/>
</dbReference>
<keyword evidence="2" id="KW-0238">DNA-binding</keyword>
<organism evidence="5 6">
    <name type="scientific">Compostibacter hankyongensis</name>
    <dbReference type="NCBI Taxonomy" id="1007089"/>
    <lineage>
        <taxon>Bacteria</taxon>
        <taxon>Pseudomonadati</taxon>
        <taxon>Bacteroidota</taxon>
        <taxon>Chitinophagia</taxon>
        <taxon>Chitinophagales</taxon>
        <taxon>Chitinophagaceae</taxon>
        <taxon>Compostibacter</taxon>
    </lineage>
</organism>
<protein>
    <submittedName>
        <fullName evidence="5">AraC family transcriptional regulator</fullName>
    </submittedName>
</protein>
<dbReference type="Gene3D" id="2.60.120.280">
    <property type="entry name" value="Regulatory protein AraC"/>
    <property type="match status" value="1"/>
</dbReference>
<name>A0ABP8FNV3_9BACT</name>
<comment type="caution">
    <text evidence="5">The sequence shown here is derived from an EMBL/GenBank/DDBJ whole genome shotgun (WGS) entry which is preliminary data.</text>
</comment>
<dbReference type="InterPro" id="IPR037923">
    <property type="entry name" value="HTH-like"/>
</dbReference>
<dbReference type="Gene3D" id="1.10.10.60">
    <property type="entry name" value="Homeodomain-like"/>
    <property type="match status" value="2"/>
</dbReference>
<keyword evidence="3" id="KW-0804">Transcription</keyword>
<dbReference type="Pfam" id="PF12833">
    <property type="entry name" value="HTH_18"/>
    <property type="match status" value="1"/>
</dbReference>
<evidence type="ECO:0000256" key="1">
    <source>
        <dbReference type="ARBA" id="ARBA00023015"/>
    </source>
</evidence>
<keyword evidence="6" id="KW-1185">Reference proteome</keyword>
<dbReference type="InterPro" id="IPR018060">
    <property type="entry name" value="HTH_AraC"/>
</dbReference>
<dbReference type="PROSITE" id="PS00041">
    <property type="entry name" value="HTH_ARAC_FAMILY_1"/>
    <property type="match status" value="1"/>
</dbReference>
<dbReference type="SUPFAM" id="SSF51215">
    <property type="entry name" value="Regulatory protein AraC"/>
    <property type="match status" value="1"/>
</dbReference>
<dbReference type="PANTHER" id="PTHR43280">
    <property type="entry name" value="ARAC-FAMILY TRANSCRIPTIONAL REGULATOR"/>
    <property type="match status" value="1"/>
</dbReference>